<dbReference type="Proteomes" id="UP001558652">
    <property type="component" value="Unassembled WGS sequence"/>
</dbReference>
<keyword evidence="2" id="KW-1185">Reference proteome</keyword>
<protein>
    <submittedName>
        <fullName evidence="1">Uncharacterized protein</fullName>
    </submittedName>
</protein>
<organism evidence="1 2">
    <name type="scientific">Ranatra chinensis</name>
    <dbReference type="NCBI Taxonomy" id="642074"/>
    <lineage>
        <taxon>Eukaryota</taxon>
        <taxon>Metazoa</taxon>
        <taxon>Ecdysozoa</taxon>
        <taxon>Arthropoda</taxon>
        <taxon>Hexapoda</taxon>
        <taxon>Insecta</taxon>
        <taxon>Pterygota</taxon>
        <taxon>Neoptera</taxon>
        <taxon>Paraneoptera</taxon>
        <taxon>Hemiptera</taxon>
        <taxon>Heteroptera</taxon>
        <taxon>Panheteroptera</taxon>
        <taxon>Nepomorpha</taxon>
        <taxon>Nepidae</taxon>
        <taxon>Ranatrinae</taxon>
        <taxon>Ranatra</taxon>
    </lineage>
</organism>
<name>A0ABD0YKZ4_9HEMI</name>
<gene>
    <name evidence="1" type="ORF">AAG570_005006</name>
</gene>
<reference evidence="1 2" key="1">
    <citation type="submission" date="2024-07" db="EMBL/GenBank/DDBJ databases">
        <title>Chromosome-level genome assembly of the water stick insect Ranatra chinensis (Heteroptera: Nepidae).</title>
        <authorList>
            <person name="Liu X."/>
        </authorList>
    </citation>
    <scope>NUCLEOTIDE SEQUENCE [LARGE SCALE GENOMIC DNA]</scope>
    <source>
        <strain evidence="1">Cailab_2021Rc</strain>
        <tissue evidence="1">Muscle</tissue>
    </source>
</reference>
<dbReference type="EMBL" id="JBFDAA010000017">
    <property type="protein sequence ID" value="KAL1116534.1"/>
    <property type="molecule type" value="Genomic_DNA"/>
</dbReference>
<accession>A0ABD0YKZ4</accession>
<evidence type="ECO:0000313" key="2">
    <source>
        <dbReference type="Proteomes" id="UP001558652"/>
    </source>
</evidence>
<proteinExistence type="predicted"/>
<sequence>MIYQLEVLSPHAWGWWDLRDACPINRAIRDVVPFLNLLTSCLSSTPPSVRLLRVSVLCHPGGECRLFELSLGDRPRPALIWCPLAEVGLPDKGAGTGIRLAERLSYDRLGSGICHRMCPILACSLMRKLHRPTYPSGFNQSPSLNR</sequence>
<dbReference type="AlphaFoldDB" id="A0ABD0YKZ4"/>
<comment type="caution">
    <text evidence="1">The sequence shown here is derived from an EMBL/GenBank/DDBJ whole genome shotgun (WGS) entry which is preliminary data.</text>
</comment>
<evidence type="ECO:0000313" key="1">
    <source>
        <dbReference type="EMBL" id="KAL1116534.1"/>
    </source>
</evidence>